<reference evidence="2" key="1">
    <citation type="submission" date="2022-03" db="EMBL/GenBank/DDBJ databases">
        <authorList>
            <person name="Alioto T."/>
            <person name="Alioto T."/>
            <person name="Gomez Garrido J."/>
        </authorList>
    </citation>
    <scope>NUCLEOTIDE SEQUENCE</scope>
</reference>
<feature type="region of interest" description="Disordered" evidence="1">
    <location>
        <begin position="127"/>
        <end position="160"/>
    </location>
</feature>
<dbReference type="EMBL" id="OW240915">
    <property type="protein sequence ID" value="CAH2285653.1"/>
    <property type="molecule type" value="Genomic_DNA"/>
</dbReference>
<feature type="compositionally biased region" description="Basic and acidic residues" evidence="1">
    <location>
        <begin position="149"/>
        <end position="160"/>
    </location>
</feature>
<sequence>MAHNSPEMGHTRPKTTATTNPRTRDISKLLTCTPIPKDLSEEEVSPPRTRPNKPTPSGSSAPAAMPASTPSTKQDIADLYDRIRTLFDADIALVKEDMHVVTERLWVTEEEVMGLNALEETVLALQSSQGSGDNPQDHIARRGSQIPDSSRHCGTTERDPEAFVRTRLGCPEHQALHSLHGMGLSDLTML</sequence>
<feature type="region of interest" description="Disordered" evidence="1">
    <location>
        <begin position="1"/>
        <end position="73"/>
    </location>
</feature>
<organism evidence="2 3">
    <name type="scientific">Pelobates cultripes</name>
    <name type="common">Western spadefoot toad</name>
    <dbReference type="NCBI Taxonomy" id="61616"/>
    <lineage>
        <taxon>Eukaryota</taxon>
        <taxon>Metazoa</taxon>
        <taxon>Chordata</taxon>
        <taxon>Craniata</taxon>
        <taxon>Vertebrata</taxon>
        <taxon>Euteleostomi</taxon>
        <taxon>Amphibia</taxon>
        <taxon>Batrachia</taxon>
        <taxon>Anura</taxon>
        <taxon>Pelobatoidea</taxon>
        <taxon>Pelobatidae</taxon>
        <taxon>Pelobates</taxon>
    </lineage>
</organism>
<dbReference type="AlphaFoldDB" id="A0AAD1W6S9"/>
<dbReference type="Proteomes" id="UP001295444">
    <property type="component" value="Chromosome 04"/>
</dbReference>
<protein>
    <submittedName>
        <fullName evidence="2">Uncharacterized protein</fullName>
    </submittedName>
</protein>
<evidence type="ECO:0000256" key="1">
    <source>
        <dbReference type="SAM" id="MobiDB-lite"/>
    </source>
</evidence>
<name>A0AAD1W6S9_PELCU</name>
<gene>
    <name evidence="2" type="ORF">PECUL_23A028685</name>
</gene>
<keyword evidence="3" id="KW-1185">Reference proteome</keyword>
<accession>A0AAD1W6S9</accession>
<evidence type="ECO:0000313" key="2">
    <source>
        <dbReference type="EMBL" id="CAH2285653.1"/>
    </source>
</evidence>
<feature type="compositionally biased region" description="Low complexity" evidence="1">
    <location>
        <begin position="55"/>
        <end position="72"/>
    </location>
</feature>
<evidence type="ECO:0000313" key="3">
    <source>
        <dbReference type="Proteomes" id="UP001295444"/>
    </source>
</evidence>
<proteinExistence type="predicted"/>